<comment type="caution">
    <text evidence="1">The sequence shown here is derived from an EMBL/GenBank/DDBJ whole genome shotgun (WGS) entry which is preliminary data.</text>
</comment>
<proteinExistence type="predicted"/>
<name>A0A549SQE0_9HYPH</name>
<gene>
    <name evidence="1" type="ORF">FNA46_24135</name>
</gene>
<keyword evidence="2" id="KW-1185">Reference proteome</keyword>
<reference evidence="1 2" key="1">
    <citation type="submission" date="2019-07" db="EMBL/GenBank/DDBJ databases">
        <title>Ln-dependent methylotrophs.</title>
        <authorList>
            <person name="Tani A."/>
        </authorList>
    </citation>
    <scope>NUCLEOTIDE SEQUENCE [LARGE SCALE GENOMIC DNA]</scope>
    <source>
        <strain evidence="1 2">SM12</strain>
    </source>
</reference>
<dbReference type="EMBL" id="VJMG01000089">
    <property type="protein sequence ID" value="TRL31841.1"/>
    <property type="molecule type" value="Genomic_DNA"/>
</dbReference>
<dbReference type="RefSeq" id="WP_143127780.1">
    <property type="nucleotide sequence ID" value="NZ_VJMG01000089.1"/>
</dbReference>
<dbReference type="Proteomes" id="UP000316801">
    <property type="component" value="Unassembled WGS sequence"/>
</dbReference>
<protein>
    <submittedName>
        <fullName evidence="1">Uncharacterized protein</fullName>
    </submittedName>
</protein>
<evidence type="ECO:0000313" key="2">
    <source>
        <dbReference type="Proteomes" id="UP000316801"/>
    </source>
</evidence>
<dbReference type="AlphaFoldDB" id="A0A549SQE0"/>
<organism evidence="1 2">
    <name type="scientific">Rhizobium straminoryzae</name>
    <dbReference type="NCBI Taxonomy" id="1387186"/>
    <lineage>
        <taxon>Bacteria</taxon>
        <taxon>Pseudomonadati</taxon>
        <taxon>Pseudomonadota</taxon>
        <taxon>Alphaproteobacteria</taxon>
        <taxon>Hyphomicrobiales</taxon>
        <taxon>Rhizobiaceae</taxon>
        <taxon>Rhizobium/Agrobacterium group</taxon>
        <taxon>Rhizobium</taxon>
    </lineage>
</organism>
<sequence>MSSTHLQEHLDPSDFAMIRDVLRAGGFRGVEATANSDAKKAASVFLKTEFRNGKRTRETLLLALQSKRVDLHKGLPVAISRKSEAIDRWQDEGGQ</sequence>
<accession>A0A549SQE0</accession>
<evidence type="ECO:0000313" key="1">
    <source>
        <dbReference type="EMBL" id="TRL31841.1"/>
    </source>
</evidence>